<evidence type="ECO:0000313" key="9">
    <source>
        <dbReference type="EMBL" id="MBB3126140.1"/>
    </source>
</evidence>
<sequence>MKILKARLSQGIMMILLSVGLMNHVFIIPFLLQSSGRDSWISVALSTLPLLLVTGMTIFVAKRIGDRSIHEWLGQEYGLGAAVLLRIVMSLFLYMLCFYTLFDTTTWAKITFLTETPVSVTTTVLLLLCLYAAIMGFKPIAISAGLLLPFVILLGFFIMTVNFQSKDYSQLLPMLSKGWAPVFNGLANSCAGSFEIIMYLFIQPKLAKPAKAWQLYVLALALIGLTMGPLIGAITIFDPYEASRQLYPAYEEWRVATIGRYIAQTDFFSIYQWLSGAFIRIALALYFMVDIWNIKQKIPRNISYVAAAGLVLLICLFGPNDINFLRFLKNLYFPISAVFLGALALILFGLALISSRKKGQEHHDT</sequence>
<dbReference type="PANTHER" id="PTHR34975">
    <property type="entry name" value="SPORE GERMINATION PROTEIN A2"/>
    <property type="match status" value="1"/>
</dbReference>
<feature type="transmembrane region" description="Helical" evidence="8">
    <location>
        <begin position="213"/>
        <end position="237"/>
    </location>
</feature>
<dbReference type="PANTHER" id="PTHR34975:SF2">
    <property type="entry name" value="SPORE GERMINATION PROTEIN A2"/>
    <property type="match status" value="1"/>
</dbReference>
<dbReference type="Proteomes" id="UP000517523">
    <property type="component" value="Unassembled WGS sequence"/>
</dbReference>
<accession>A0A839TK67</accession>
<dbReference type="Pfam" id="PF03845">
    <property type="entry name" value="Spore_permease"/>
    <property type="match status" value="1"/>
</dbReference>
<gene>
    <name evidence="9" type="ORF">FHS19_000794</name>
</gene>
<comment type="similarity">
    <text evidence="2">Belongs to the amino acid-polyamine-organocation (APC) superfamily. Spore germination protein (SGP) (TC 2.A.3.9) family.</text>
</comment>
<keyword evidence="7 8" id="KW-0472">Membrane</keyword>
<keyword evidence="6 8" id="KW-1133">Transmembrane helix</keyword>
<feature type="transmembrane region" description="Helical" evidence="8">
    <location>
        <begin position="331"/>
        <end position="353"/>
    </location>
</feature>
<feature type="transmembrane region" description="Helical" evidence="8">
    <location>
        <begin position="301"/>
        <end position="319"/>
    </location>
</feature>
<evidence type="ECO:0000313" key="10">
    <source>
        <dbReference type="Proteomes" id="UP000517523"/>
    </source>
</evidence>
<dbReference type="RefSeq" id="WP_183578816.1">
    <property type="nucleotide sequence ID" value="NZ_JACHXJ010000001.1"/>
</dbReference>
<feature type="transmembrane region" description="Helical" evidence="8">
    <location>
        <begin position="82"/>
        <end position="102"/>
    </location>
</feature>
<evidence type="ECO:0000256" key="8">
    <source>
        <dbReference type="SAM" id="Phobius"/>
    </source>
</evidence>
<evidence type="ECO:0000256" key="5">
    <source>
        <dbReference type="ARBA" id="ARBA00022692"/>
    </source>
</evidence>
<evidence type="ECO:0000256" key="2">
    <source>
        <dbReference type="ARBA" id="ARBA00007998"/>
    </source>
</evidence>
<evidence type="ECO:0000256" key="4">
    <source>
        <dbReference type="ARBA" id="ARBA00022544"/>
    </source>
</evidence>
<organism evidence="9 10">
    <name type="scientific">Paenibacillus rhizosphaerae</name>
    <dbReference type="NCBI Taxonomy" id="297318"/>
    <lineage>
        <taxon>Bacteria</taxon>
        <taxon>Bacillati</taxon>
        <taxon>Bacillota</taxon>
        <taxon>Bacilli</taxon>
        <taxon>Bacillales</taxon>
        <taxon>Paenibacillaceae</taxon>
        <taxon>Paenibacillus</taxon>
    </lineage>
</organism>
<keyword evidence="3" id="KW-0813">Transport</keyword>
<keyword evidence="4" id="KW-0309">Germination</keyword>
<proteinExistence type="inferred from homology"/>
<evidence type="ECO:0000256" key="1">
    <source>
        <dbReference type="ARBA" id="ARBA00004141"/>
    </source>
</evidence>
<dbReference type="NCBIfam" id="TIGR00912">
    <property type="entry name" value="2A0309"/>
    <property type="match status" value="1"/>
</dbReference>
<reference evidence="9 10" key="1">
    <citation type="submission" date="2020-08" db="EMBL/GenBank/DDBJ databases">
        <title>Genomic Encyclopedia of Type Strains, Phase III (KMG-III): the genomes of soil and plant-associated and newly described type strains.</title>
        <authorList>
            <person name="Whitman W."/>
        </authorList>
    </citation>
    <scope>NUCLEOTIDE SEQUENCE [LARGE SCALE GENOMIC DNA]</scope>
    <source>
        <strain evidence="9 10">CECT 5831</strain>
    </source>
</reference>
<dbReference type="EMBL" id="JACHXJ010000001">
    <property type="protein sequence ID" value="MBB3126140.1"/>
    <property type="molecule type" value="Genomic_DNA"/>
</dbReference>
<dbReference type="GO" id="GO:0016020">
    <property type="term" value="C:membrane"/>
    <property type="evidence" value="ECO:0007669"/>
    <property type="project" value="UniProtKB-SubCell"/>
</dbReference>
<dbReference type="AlphaFoldDB" id="A0A839TK67"/>
<feature type="transmembrane region" description="Helical" evidence="8">
    <location>
        <begin position="179"/>
        <end position="201"/>
    </location>
</feature>
<comment type="caution">
    <text evidence="9">The sequence shown here is derived from an EMBL/GenBank/DDBJ whole genome shotgun (WGS) entry which is preliminary data.</text>
</comment>
<feature type="transmembrane region" description="Helical" evidence="8">
    <location>
        <begin position="114"/>
        <end position="133"/>
    </location>
</feature>
<dbReference type="InterPro" id="IPR004761">
    <property type="entry name" value="Spore_GerAB"/>
</dbReference>
<dbReference type="GO" id="GO:0009847">
    <property type="term" value="P:spore germination"/>
    <property type="evidence" value="ECO:0007669"/>
    <property type="project" value="InterPro"/>
</dbReference>
<keyword evidence="5 8" id="KW-0812">Transmembrane</keyword>
<feature type="transmembrane region" description="Helical" evidence="8">
    <location>
        <begin position="140"/>
        <end position="159"/>
    </location>
</feature>
<feature type="transmembrane region" description="Helical" evidence="8">
    <location>
        <begin position="270"/>
        <end position="289"/>
    </location>
</feature>
<comment type="subcellular location">
    <subcellularLocation>
        <location evidence="1">Membrane</location>
        <topology evidence="1">Multi-pass membrane protein</topology>
    </subcellularLocation>
</comment>
<name>A0A839TK67_9BACL</name>
<feature type="transmembrane region" description="Helical" evidence="8">
    <location>
        <begin position="39"/>
        <end position="61"/>
    </location>
</feature>
<evidence type="ECO:0000256" key="6">
    <source>
        <dbReference type="ARBA" id="ARBA00022989"/>
    </source>
</evidence>
<evidence type="ECO:0000256" key="3">
    <source>
        <dbReference type="ARBA" id="ARBA00022448"/>
    </source>
</evidence>
<feature type="transmembrane region" description="Helical" evidence="8">
    <location>
        <begin position="12"/>
        <end position="33"/>
    </location>
</feature>
<protein>
    <submittedName>
        <fullName evidence="9">Spore germination protein (Amino acid permease)</fullName>
    </submittedName>
</protein>
<evidence type="ECO:0000256" key="7">
    <source>
        <dbReference type="ARBA" id="ARBA00023136"/>
    </source>
</evidence>